<organism evidence="1 2">
    <name type="scientific">Flavimaricola marinus</name>
    <dbReference type="NCBI Taxonomy" id="1819565"/>
    <lineage>
        <taxon>Bacteria</taxon>
        <taxon>Pseudomonadati</taxon>
        <taxon>Pseudomonadota</taxon>
        <taxon>Alphaproteobacteria</taxon>
        <taxon>Rhodobacterales</taxon>
        <taxon>Paracoccaceae</taxon>
        <taxon>Flavimaricola</taxon>
    </lineage>
</organism>
<protein>
    <submittedName>
        <fullName evidence="1">Uncharacterized protein</fullName>
    </submittedName>
</protein>
<evidence type="ECO:0000313" key="1">
    <source>
        <dbReference type="EMBL" id="SMY09495.1"/>
    </source>
</evidence>
<dbReference type="AlphaFoldDB" id="A0A238LJC0"/>
<sequence length="192" mass="21144">MCVAQTAMADTAFVVPAHIVDDRAPLAFVSDAPNPALHGHSGAGNPDIRRDYQRTEARLPTIRSCLTEDGHPVDGLDLARLDWRRLDTDAALEVCFFRVLSLIGPDQFAAYFAALSFDLSGGVEVEQMLSYDPPIRRIVTAYSAGYTRERWAGRNAPVQWIFRRAPLARSASLQVNVAGDEIVLVDFTLNTL</sequence>
<keyword evidence="2" id="KW-1185">Reference proteome</keyword>
<dbReference type="Proteomes" id="UP000201613">
    <property type="component" value="Unassembled WGS sequence"/>
</dbReference>
<accession>A0A238LJC0</accession>
<reference evidence="1 2" key="1">
    <citation type="submission" date="2017-05" db="EMBL/GenBank/DDBJ databases">
        <authorList>
            <person name="Song R."/>
            <person name="Chenine A.L."/>
            <person name="Ruprecht R.M."/>
        </authorList>
    </citation>
    <scope>NUCLEOTIDE SEQUENCE [LARGE SCALE GENOMIC DNA]</scope>
    <source>
        <strain evidence="1 2">CECT 8899</strain>
    </source>
</reference>
<gene>
    <name evidence="1" type="ORF">LOM8899_03662</name>
</gene>
<evidence type="ECO:0000313" key="2">
    <source>
        <dbReference type="Proteomes" id="UP000201613"/>
    </source>
</evidence>
<name>A0A238LJC0_9RHOB</name>
<dbReference type="EMBL" id="FXZK01000010">
    <property type="protein sequence ID" value="SMY09495.1"/>
    <property type="molecule type" value="Genomic_DNA"/>
</dbReference>
<proteinExistence type="predicted"/>